<feature type="repeat" description="ANK" evidence="3">
    <location>
        <begin position="331"/>
        <end position="363"/>
    </location>
</feature>
<feature type="repeat" description="ANK" evidence="3">
    <location>
        <begin position="298"/>
        <end position="330"/>
    </location>
</feature>
<accession>A0AAN0JM45</accession>
<dbReference type="Pfam" id="PF12796">
    <property type="entry name" value="Ank_2"/>
    <property type="match status" value="3"/>
</dbReference>
<evidence type="ECO:0008006" key="6">
    <source>
        <dbReference type="Google" id="ProtNLM"/>
    </source>
</evidence>
<feature type="repeat" description="ANK" evidence="3">
    <location>
        <begin position="232"/>
        <end position="264"/>
    </location>
</feature>
<name>A0AAN0JM45_AMPQE</name>
<dbReference type="PROSITE" id="PS50297">
    <property type="entry name" value="ANK_REP_REGION"/>
    <property type="match status" value="6"/>
</dbReference>
<reference evidence="4" key="2">
    <citation type="submission" date="2024-06" db="UniProtKB">
        <authorList>
            <consortium name="EnsemblMetazoa"/>
        </authorList>
    </citation>
    <scope>IDENTIFICATION</scope>
</reference>
<dbReference type="GeneID" id="109586104"/>
<dbReference type="Proteomes" id="UP000007879">
    <property type="component" value="Unassembled WGS sequence"/>
</dbReference>
<dbReference type="Pfam" id="PF00023">
    <property type="entry name" value="Ank"/>
    <property type="match status" value="1"/>
</dbReference>
<feature type="repeat" description="ANK" evidence="3">
    <location>
        <begin position="166"/>
        <end position="198"/>
    </location>
</feature>
<feature type="repeat" description="ANK" evidence="3">
    <location>
        <begin position="68"/>
        <end position="100"/>
    </location>
</feature>
<dbReference type="PRINTS" id="PR01415">
    <property type="entry name" value="ANKYRIN"/>
</dbReference>
<protein>
    <recommendedName>
        <fullName evidence="6">C-terminal of Roc (COR) domain-containing protein</fullName>
    </recommendedName>
</protein>
<evidence type="ECO:0000256" key="3">
    <source>
        <dbReference type="PROSITE-ProRule" id="PRU00023"/>
    </source>
</evidence>
<evidence type="ECO:0000313" key="4">
    <source>
        <dbReference type="EnsemblMetazoa" id="XP_019857834.1"/>
    </source>
</evidence>
<evidence type="ECO:0000256" key="2">
    <source>
        <dbReference type="ARBA" id="ARBA00023043"/>
    </source>
</evidence>
<dbReference type="Gene3D" id="1.25.40.20">
    <property type="entry name" value="Ankyrin repeat-containing domain"/>
    <property type="match status" value="3"/>
</dbReference>
<keyword evidence="5" id="KW-1185">Reference proteome</keyword>
<proteinExistence type="predicted"/>
<dbReference type="EnsemblMetazoa" id="XM_020002275.1">
    <property type="protein sequence ID" value="XP_019857834.1"/>
    <property type="gene ID" value="LOC109586104"/>
</dbReference>
<dbReference type="AlphaFoldDB" id="A0AAN0JM45"/>
<organism evidence="4 5">
    <name type="scientific">Amphimedon queenslandica</name>
    <name type="common">Sponge</name>
    <dbReference type="NCBI Taxonomy" id="400682"/>
    <lineage>
        <taxon>Eukaryota</taxon>
        <taxon>Metazoa</taxon>
        <taxon>Porifera</taxon>
        <taxon>Demospongiae</taxon>
        <taxon>Heteroscleromorpha</taxon>
        <taxon>Haplosclerida</taxon>
        <taxon>Niphatidae</taxon>
        <taxon>Amphimedon</taxon>
    </lineage>
</organism>
<keyword evidence="2 3" id="KW-0040">ANK repeat</keyword>
<reference evidence="5" key="1">
    <citation type="journal article" date="2010" name="Nature">
        <title>The Amphimedon queenslandica genome and the evolution of animal complexity.</title>
        <authorList>
            <person name="Srivastava M."/>
            <person name="Simakov O."/>
            <person name="Chapman J."/>
            <person name="Fahey B."/>
            <person name="Gauthier M.E."/>
            <person name="Mitros T."/>
            <person name="Richards G.S."/>
            <person name="Conaco C."/>
            <person name="Dacre M."/>
            <person name="Hellsten U."/>
            <person name="Larroux C."/>
            <person name="Putnam N.H."/>
            <person name="Stanke M."/>
            <person name="Adamska M."/>
            <person name="Darling A."/>
            <person name="Degnan S.M."/>
            <person name="Oakley T.H."/>
            <person name="Plachetzki D.C."/>
            <person name="Zhai Y."/>
            <person name="Adamski M."/>
            <person name="Calcino A."/>
            <person name="Cummins S.F."/>
            <person name="Goodstein D.M."/>
            <person name="Harris C."/>
            <person name="Jackson D.J."/>
            <person name="Leys S.P."/>
            <person name="Shu S."/>
            <person name="Woodcroft B.J."/>
            <person name="Vervoort M."/>
            <person name="Kosik K.S."/>
            <person name="Manning G."/>
            <person name="Degnan B.M."/>
            <person name="Rokhsar D.S."/>
        </authorList>
    </citation>
    <scope>NUCLEOTIDE SEQUENCE [LARGE SCALE GENOMIC DNA]</scope>
</reference>
<dbReference type="KEGG" id="aqu:109586104"/>
<dbReference type="SUPFAM" id="SSF48403">
    <property type="entry name" value="Ankyrin repeat"/>
    <property type="match status" value="1"/>
</dbReference>
<dbReference type="InterPro" id="IPR036770">
    <property type="entry name" value="Ankyrin_rpt-contain_sf"/>
</dbReference>
<dbReference type="InterPro" id="IPR027417">
    <property type="entry name" value="P-loop_NTPase"/>
</dbReference>
<dbReference type="PROSITE" id="PS50088">
    <property type="entry name" value="ANK_REPEAT"/>
    <property type="match status" value="6"/>
</dbReference>
<evidence type="ECO:0000256" key="1">
    <source>
        <dbReference type="ARBA" id="ARBA00022737"/>
    </source>
</evidence>
<dbReference type="RefSeq" id="XP_019857834.1">
    <property type="nucleotide sequence ID" value="XM_020002275.1"/>
</dbReference>
<dbReference type="SMART" id="SM00248">
    <property type="entry name" value="ANK"/>
    <property type="match status" value="8"/>
</dbReference>
<dbReference type="PANTHER" id="PTHR24171">
    <property type="entry name" value="ANKYRIN REPEAT DOMAIN-CONTAINING PROTEIN 39-RELATED"/>
    <property type="match status" value="1"/>
</dbReference>
<feature type="repeat" description="ANK" evidence="3">
    <location>
        <begin position="199"/>
        <end position="231"/>
    </location>
</feature>
<keyword evidence="1" id="KW-0677">Repeat</keyword>
<evidence type="ECO:0000313" key="5">
    <source>
        <dbReference type="Proteomes" id="UP000007879"/>
    </source>
</evidence>
<dbReference type="SUPFAM" id="SSF52540">
    <property type="entry name" value="P-loop containing nucleoside triphosphate hydrolases"/>
    <property type="match status" value="1"/>
</dbReference>
<dbReference type="InterPro" id="IPR002110">
    <property type="entry name" value="Ankyrin_rpt"/>
</dbReference>
<sequence length="1255" mass="139954">MYPNIGNVIEDFVQQGNDGRNVLVLNRDDAAGFRLDTLTTSKQYSAPTVSGQDVLTTHTDYVNKYPSRGNTALIEAAREGNCDVVELLLKKRADPSDLNNRGDTALVLAAEEGHDDIVQLLSEEADPNTSVNNKKLYEAAKRGDSTGVQSALSQGANVNYQNPKERGDTALIEAARKGNCDVVELLLKKRADPSDLNNRGDTALIVAAREGNWDVVELLLKKGADPSKSNFTGHTALIEAAKEGHYDIVHLLLKNGADRNTAKNNKELYEAAKRGDSTGVQSALSQGANVNYQNPEEFGATSLHVAAGGGYHDVVQILLSARAKTYLRDTDGDTALIKAARKGNCDVVELLLKKGVRLLPLNNNSTQSSTLPSTSAGINQTSKDTTSVDDVAVITEKLEELQSYLPQMSKMIDKMKASGPSNQLNKLSNLYKVILTKTTSISMSTLEKSHVVLKRMFPEDSSNTNSIKDKASTNATFAEIDQIYLQEAMEDGLVESFVTKAVVQGEARVGKSSVKSLLVSEPYTDNTSTNCIEPPCVAVKCYGQTGKYWERIDEEEMGIKVIAAVQLGAMKKSESQSHSEEMDLDSKSISNTRKQQSLHGRRWLYFIDSGGQIQFQKLLPAFMPYASVLLLVVNLSKNLSDPSCTAMQLSEREISVGQHSLSVIEILKHLLSAIASSAQRYRSLIADDPVLSKCITPPSDKLKVLPVATHHDEYKEALKNGKESIVNKKITINEIFCHHETCEIVGREGKIYLYEVDGRKARNKVFENLQPDSDLYKIAQALEDNAYQIKVPLKWYCFGVLLHDVAKEGCGVLSLSFCQKLGQQLKVNLSPEESLSAIKFLSFLNKLLFYPDSPAGDLVFVNIESLINILRDLLIFICDTHSEAKLLLPDQKALVCKGHLSIEILKKASKSSNKICEAFSDFDAKLLGLFEYLLIATKLPEKESFFMPALLPIKDVSDINPYPNTTPLLLYFENAIPMGLFCAVIVHLLSDKEAPWKFVEESNFSNYFTLRCPDLLESIIILVEQVDCIALYCEATDDYIPARDAVEKAVDVAMSKHKLSTCEKPKRAFYCPCGKGRHVAVVSWLKTQHRYVFRCTIDCKPKEMSYCLNWIDQINKGKRQHDELNNLPDVLETNFAYQVLVESTEEIKEYFSDDFSKIASKLLQMNLINETERSAITDRNTGWNKYQRMEELMERVEVAVKINKEPTFLLFLNILNEKGTQPAQEFARKLMERYKDKFSDAHLDPLSKRVKQYEN</sequence>